<proteinExistence type="predicted"/>
<evidence type="ECO:0000256" key="1">
    <source>
        <dbReference type="SAM" id="Coils"/>
    </source>
</evidence>
<reference evidence="3" key="2">
    <citation type="submission" date="2021-01" db="UniProtKB">
        <authorList>
            <consortium name="EnsemblPlants"/>
        </authorList>
    </citation>
    <scope>IDENTIFICATION</scope>
</reference>
<dbReference type="EnsemblPlants" id="QL08p007556:mrna">
    <property type="protein sequence ID" value="QL08p007556:mrna"/>
    <property type="gene ID" value="QL08p007556"/>
</dbReference>
<evidence type="ECO:0000256" key="2">
    <source>
        <dbReference type="SAM" id="MobiDB-lite"/>
    </source>
</evidence>
<accession>A0A7N2M814</accession>
<name>A0A7N2M814_QUELO</name>
<dbReference type="Proteomes" id="UP000594261">
    <property type="component" value="Chromosome 8"/>
</dbReference>
<dbReference type="InParanoid" id="A0A7N2M814"/>
<feature type="region of interest" description="Disordered" evidence="2">
    <location>
        <begin position="93"/>
        <end position="117"/>
    </location>
</feature>
<dbReference type="Gramene" id="QL08p007556:mrna">
    <property type="protein sequence ID" value="QL08p007556:mrna"/>
    <property type="gene ID" value="QL08p007556"/>
</dbReference>
<feature type="coiled-coil region" evidence="1">
    <location>
        <begin position="178"/>
        <end position="306"/>
    </location>
</feature>
<dbReference type="Gene3D" id="1.10.287.1490">
    <property type="match status" value="1"/>
</dbReference>
<sequence>MVRVKVEQSLNEPPSLLGPVRVITKTKTPPARCSRTRSKPKTTPMTCQYEEEREEHEEEEEETSNNNSNDDVSDKVGPTVDVAVAQDVLGGGPLSRLREFHNSDPSNSSSSSSNLNQLDSAAREHYATAAESVKKLLLLELSSARDVETMVELSNKAFNSLDWLQPDYSEFYDAVKDVLSLRAQLSSVETKLRTHQNEESDAVSSRCDVEVRSKESMAALARSEAELGKAKERVSGLKRRVSEIMDILRKLVIESAKEERVLADIEKEWNQCLESHMAIKKEEKELTEQVEEKQKAVQKIKQLRDEVEAGVQASIKALSSLCQNNLGFQRAKTSCGCLRSLEGLLAQLEEEVSLGAGWGWL</sequence>
<dbReference type="EMBL" id="LRBV02000008">
    <property type="status" value="NOT_ANNOTATED_CDS"/>
    <property type="molecule type" value="Genomic_DNA"/>
</dbReference>
<keyword evidence="4" id="KW-1185">Reference proteome</keyword>
<dbReference type="AlphaFoldDB" id="A0A7N2M814"/>
<feature type="compositionally biased region" description="Low complexity" evidence="2">
    <location>
        <begin position="103"/>
        <end position="117"/>
    </location>
</feature>
<feature type="compositionally biased region" description="Acidic residues" evidence="2">
    <location>
        <begin position="49"/>
        <end position="63"/>
    </location>
</feature>
<dbReference type="OMA" id="CKITLAN"/>
<keyword evidence="1" id="KW-0175">Coiled coil</keyword>
<evidence type="ECO:0000313" key="3">
    <source>
        <dbReference type="EnsemblPlants" id="QL08p007556:mrna"/>
    </source>
</evidence>
<organism evidence="3 4">
    <name type="scientific">Quercus lobata</name>
    <name type="common">Valley oak</name>
    <dbReference type="NCBI Taxonomy" id="97700"/>
    <lineage>
        <taxon>Eukaryota</taxon>
        <taxon>Viridiplantae</taxon>
        <taxon>Streptophyta</taxon>
        <taxon>Embryophyta</taxon>
        <taxon>Tracheophyta</taxon>
        <taxon>Spermatophyta</taxon>
        <taxon>Magnoliopsida</taxon>
        <taxon>eudicotyledons</taxon>
        <taxon>Gunneridae</taxon>
        <taxon>Pentapetalae</taxon>
        <taxon>rosids</taxon>
        <taxon>fabids</taxon>
        <taxon>Fagales</taxon>
        <taxon>Fagaceae</taxon>
        <taxon>Quercus</taxon>
    </lineage>
</organism>
<evidence type="ECO:0000313" key="4">
    <source>
        <dbReference type="Proteomes" id="UP000594261"/>
    </source>
</evidence>
<protein>
    <submittedName>
        <fullName evidence="3">Uncharacterized protein</fullName>
    </submittedName>
</protein>
<feature type="region of interest" description="Disordered" evidence="2">
    <location>
        <begin position="1"/>
        <end position="76"/>
    </location>
</feature>
<reference evidence="3 4" key="1">
    <citation type="journal article" date="2016" name="G3 (Bethesda)">
        <title>First Draft Assembly and Annotation of the Genome of a California Endemic Oak Quercus lobata Nee (Fagaceae).</title>
        <authorList>
            <person name="Sork V.L."/>
            <person name="Fitz-Gibbon S.T."/>
            <person name="Puiu D."/>
            <person name="Crepeau M."/>
            <person name="Gugger P.F."/>
            <person name="Sherman R."/>
            <person name="Stevens K."/>
            <person name="Langley C.H."/>
            <person name="Pellegrini M."/>
            <person name="Salzberg S.L."/>
        </authorList>
    </citation>
    <scope>NUCLEOTIDE SEQUENCE [LARGE SCALE GENOMIC DNA]</scope>
    <source>
        <strain evidence="3 4">cv. SW786</strain>
    </source>
</reference>